<dbReference type="OrthoDB" id="165382at2759"/>
<accession>A0A0C9YGK7</accession>
<reference evidence="3" key="2">
    <citation type="submission" date="2015-01" db="EMBL/GenBank/DDBJ databases">
        <title>Evolutionary Origins and Diversification of the Mycorrhizal Mutualists.</title>
        <authorList>
            <consortium name="DOE Joint Genome Institute"/>
            <consortium name="Mycorrhizal Genomics Consortium"/>
            <person name="Kohler A."/>
            <person name="Kuo A."/>
            <person name="Nagy L.G."/>
            <person name="Floudas D."/>
            <person name="Copeland A."/>
            <person name="Barry K.W."/>
            <person name="Cichocki N."/>
            <person name="Veneault-Fourrey C."/>
            <person name="LaButti K."/>
            <person name="Lindquist E.A."/>
            <person name="Lipzen A."/>
            <person name="Lundell T."/>
            <person name="Morin E."/>
            <person name="Murat C."/>
            <person name="Riley R."/>
            <person name="Ohm R."/>
            <person name="Sun H."/>
            <person name="Tunlid A."/>
            <person name="Henrissat B."/>
            <person name="Grigoriev I.V."/>
            <person name="Hibbett D.S."/>
            <person name="Martin F."/>
        </authorList>
    </citation>
    <scope>NUCLEOTIDE SEQUENCE [LARGE SCALE GENOMIC DNA]</scope>
    <source>
        <strain evidence="3">441</strain>
    </source>
</reference>
<proteinExistence type="predicted"/>
<evidence type="ECO:0000313" key="3">
    <source>
        <dbReference type="Proteomes" id="UP000054018"/>
    </source>
</evidence>
<protein>
    <submittedName>
        <fullName evidence="2">Uncharacterized protein</fullName>
    </submittedName>
</protein>
<name>A0A0C9YGK7_9AGAM</name>
<dbReference type="Proteomes" id="UP000054018">
    <property type="component" value="Unassembled WGS sequence"/>
</dbReference>
<evidence type="ECO:0000313" key="2">
    <source>
        <dbReference type="EMBL" id="KIK15801.1"/>
    </source>
</evidence>
<dbReference type="AlphaFoldDB" id="A0A0C9YGK7"/>
<organism evidence="2 3">
    <name type="scientific">Pisolithus microcarpus 441</name>
    <dbReference type="NCBI Taxonomy" id="765257"/>
    <lineage>
        <taxon>Eukaryota</taxon>
        <taxon>Fungi</taxon>
        <taxon>Dikarya</taxon>
        <taxon>Basidiomycota</taxon>
        <taxon>Agaricomycotina</taxon>
        <taxon>Agaricomycetes</taxon>
        <taxon>Agaricomycetidae</taxon>
        <taxon>Boletales</taxon>
        <taxon>Sclerodermatineae</taxon>
        <taxon>Pisolithaceae</taxon>
        <taxon>Pisolithus</taxon>
    </lineage>
</organism>
<keyword evidence="3" id="KW-1185">Reference proteome</keyword>
<dbReference type="HOGENOM" id="CLU_1046291_0_0_1"/>
<feature type="transmembrane region" description="Helical" evidence="1">
    <location>
        <begin position="179"/>
        <end position="201"/>
    </location>
</feature>
<evidence type="ECO:0000256" key="1">
    <source>
        <dbReference type="SAM" id="Phobius"/>
    </source>
</evidence>
<keyword evidence="1" id="KW-1133">Transmembrane helix</keyword>
<dbReference type="STRING" id="765257.A0A0C9YGK7"/>
<keyword evidence="1" id="KW-0472">Membrane</keyword>
<reference evidence="2 3" key="1">
    <citation type="submission" date="2014-04" db="EMBL/GenBank/DDBJ databases">
        <authorList>
            <consortium name="DOE Joint Genome Institute"/>
            <person name="Kuo A."/>
            <person name="Kohler A."/>
            <person name="Costa M.D."/>
            <person name="Nagy L.G."/>
            <person name="Floudas D."/>
            <person name="Copeland A."/>
            <person name="Barry K.W."/>
            <person name="Cichocki N."/>
            <person name="Veneault-Fourrey C."/>
            <person name="LaButti K."/>
            <person name="Lindquist E.A."/>
            <person name="Lipzen A."/>
            <person name="Lundell T."/>
            <person name="Morin E."/>
            <person name="Murat C."/>
            <person name="Sun H."/>
            <person name="Tunlid A."/>
            <person name="Henrissat B."/>
            <person name="Grigoriev I.V."/>
            <person name="Hibbett D.S."/>
            <person name="Martin F."/>
            <person name="Nordberg H.P."/>
            <person name="Cantor M.N."/>
            <person name="Hua S.X."/>
        </authorList>
    </citation>
    <scope>NUCLEOTIDE SEQUENCE [LARGE SCALE GENOMIC DNA]</scope>
    <source>
        <strain evidence="2 3">441</strain>
    </source>
</reference>
<feature type="transmembrane region" description="Helical" evidence="1">
    <location>
        <begin position="221"/>
        <end position="240"/>
    </location>
</feature>
<gene>
    <name evidence="2" type="ORF">PISMIDRAFT_638153</name>
</gene>
<sequence length="266" mass="27998">MPSRLIEDCNPVSLCIMVTAHYADVVPFAVYIPLHNISIPSCNGFRARAGKGADDLLSPPQTFANVPSKKVKLTCDTTADENITVQANVQSPSPDRNVAQVTKPPGVSATFAVSCCALPALRVVLQGHCRLPEHFHSCPSTADIPPILRLPLRDPPSLTCHRDVDPTTTTQQLVGSLSLFFFFWFLGGALWSTPVASATASATSLGSSTSSYDASQHASPVVAFIIGFGIIMPASVLNAAGLNLTKLDHVSGSVPSMGLSSYVGLP</sequence>
<dbReference type="EMBL" id="KN833877">
    <property type="protein sequence ID" value="KIK15801.1"/>
    <property type="molecule type" value="Genomic_DNA"/>
</dbReference>
<keyword evidence="1" id="KW-0812">Transmembrane</keyword>